<comment type="caution">
    <text evidence="2">The sequence shown here is derived from an EMBL/GenBank/DDBJ whole genome shotgun (WGS) entry which is preliminary data.</text>
</comment>
<gene>
    <name evidence="2" type="ORF">CRG98_028782</name>
</gene>
<dbReference type="AlphaFoldDB" id="A0A2I0J3H4"/>
<dbReference type="EMBL" id="PGOL01002080">
    <property type="protein sequence ID" value="PKI50787.1"/>
    <property type="molecule type" value="Genomic_DNA"/>
</dbReference>
<evidence type="ECO:0000313" key="3">
    <source>
        <dbReference type="Proteomes" id="UP000233551"/>
    </source>
</evidence>
<accession>A0A2I0J3H4</accession>
<protein>
    <submittedName>
        <fullName evidence="2">Uncharacterized protein</fullName>
    </submittedName>
</protein>
<keyword evidence="3" id="KW-1185">Reference proteome</keyword>
<feature type="compositionally biased region" description="Polar residues" evidence="1">
    <location>
        <begin position="1"/>
        <end position="13"/>
    </location>
</feature>
<feature type="region of interest" description="Disordered" evidence="1">
    <location>
        <begin position="1"/>
        <end position="21"/>
    </location>
</feature>
<proteinExistence type="predicted"/>
<evidence type="ECO:0000313" key="2">
    <source>
        <dbReference type="EMBL" id="PKI50787.1"/>
    </source>
</evidence>
<name>A0A2I0J3H4_PUNGR</name>
<dbReference type="Proteomes" id="UP000233551">
    <property type="component" value="Unassembled WGS sequence"/>
</dbReference>
<reference evidence="2 3" key="1">
    <citation type="submission" date="2017-11" db="EMBL/GenBank/DDBJ databases">
        <title>De-novo sequencing of pomegranate (Punica granatum L.) genome.</title>
        <authorList>
            <person name="Akparov Z."/>
            <person name="Amiraslanov A."/>
            <person name="Hajiyeva S."/>
            <person name="Abbasov M."/>
            <person name="Kaur K."/>
            <person name="Hamwieh A."/>
            <person name="Solovyev V."/>
            <person name="Salamov A."/>
            <person name="Braich B."/>
            <person name="Kosarev P."/>
            <person name="Mahmoud A."/>
            <person name="Hajiyev E."/>
            <person name="Babayeva S."/>
            <person name="Izzatullayeva V."/>
            <person name="Mammadov A."/>
            <person name="Mammadov A."/>
            <person name="Sharifova S."/>
            <person name="Ojaghi J."/>
            <person name="Eynullazada K."/>
            <person name="Bayramov B."/>
            <person name="Abdulazimova A."/>
            <person name="Shahmuradov I."/>
        </authorList>
    </citation>
    <scope>NUCLEOTIDE SEQUENCE [LARGE SCALE GENOMIC DNA]</scope>
    <source>
        <strain evidence="3">cv. AG2017</strain>
        <tissue evidence="2">Leaf</tissue>
    </source>
</reference>
<organism evidence="2 3">
    <name type="scientific">Punica granatum</name>
    <name type="common">Pomegranate</name>
    <dbReference type="NCBI Taxonomy" id="22663"/>
    <lineage>
        <taxon>Eukaryota</taxon>
        <taxon>Viridiplantae</taxon>
        <taxon>Streptophyta</taxon>
        <taxon>Embryophyta</taxon>
        <taxon>Tracheophyta</taxon>
        <taxon>Spermatophyta</taxon>
        <taxon>Magnoliopsida</taxon>
        <taxon>eudicotyledons</taxon>
        <taxon>Gunneridae</taxon>
        <taxon>Pentapetalae</taxon>
        <taxon>rosids</taxon>
        <taxon>malvids</taxon>
        <taxon>Myrtales</taxon>
        <taxon>Lythraceae</taxon>
        <taxon>Punica</taxon>
    </lineage>
</organism>
<evidence type="ECO:0000256" key="1">
    <source>
        <dbReference type="SAM" id="MobiDB-lite"/>
    </source>
</evidence>
<sequence>MTSLSKASLAQLKTESDGQGDGSCFDSGDLHHASRILCALPQIVLQELIFGWSKTYSPWCCRHRNDPAWLVGEQMHCFVTLPPPPQPPAGSAAATLVSLALGGSKAGRLRRGHSGSLAAPTNGSPGWHIVSSSSCPPLPLSPPICELRAEDIKKGICVLRRYIGDQGKKRFLWHKKCF</sequence>